<dbReference type="InterPro" id="IPR001853">
    <property type="entry name" value="DSBA-like_thioredoxin_dom"/>
</dbReference>
<evidence type="ECO:0000256" key="1">
    <source>
        <dbReference type="ARBA" id="ARBA00004418"/>
    </source>
</evidence>
<dbReference type="PIRSF" id="PIRSF001488">
    <property type="entry name" value="Tdi_protein"/>
    <property type="match status" value="1"/>
</dbReference>
<dbReference type="CDD" id="cd03019">
    <property type="entry name" value="DsbA_DsbA"/>
    <property type="match status" value="1"/>
</dbReference>
<accession>A0A0F5K4A7</accession>
<name>A0A0F5K4A7_9BURK</name>
<dbReference type="GO" id="GO:0042597">
    <property type="term" value="C:periplasmic space"/>
    <property type="evidence" value="ECO:0007669"/>
    <property type="project" value="UniProtKB-SubCell"/>
</dbReference>
<reference evidence="11 12" key="1">
    <citation type="submission" date="2015-03" db="EMBL/GenBank/DDBJ databases">
        <title>Draft Genome Sequence of Burkholderia andropogonis type strain ICMP2807, isolated from Sorghum bicolor.</title>
        <authorList>
            <person name="Lopes-Santos L."/>
            <person name="Castro D.B."/>
            <person name="Ottoboni L.M."/>
            <person name="Park D."/>
            <person name="Weirc B.S."/>
            <person name="Destefano S.A."/>
        </authorList>
    </citation>
    <scope>NUCLEOTIDE SEQUENCE [LARGE SCALE GENOMIC DNA]</scope>
    <source>
        <strain evidence="11 12">ICMP2807</strain>
    </source>
</reference>
<dbReference type="AlphaFoldDB" id="A0A0F5K4A7"/>
<feature type="chain" id="PRO_5002490445" description="Thiol:disulfide interchange protein" evidence="9">
    <location>
        <begin position="22"/>
        <end position="212"/>
    </location>
</feature>
<evidence type="ECO:0000313" key="12">
    <source>
        <dbReference type="Proteomes" id="UP000033618"/>
    </source>
</evidence>
<protein>
    <recommendedName>
        <fullName evidence="7">Thiol:disulfide interchange protein</fullName>
    </recommendedName>
</protein>
<evidence type="ECO:0000256" key="3">
    <source>
        <dbReference type="ARBA" id="ARBA00022729"/>
    </source>
</evidence>
<evidence type="ECO:0000256" key="9">
    <source>
        <dbReference type="SAM" id="SignalP"/>
    </source>
</evidence>
<keyword evidence="3 9" id="KW-0732">Signal</keyword>
<dbReference type="Proteomes" id="UP000033618">
    <property type="component" value="Unassembled WGS sequence"/>
</dbReference>
<dbReference type="EMBL" id="LAQU01000004">
    <property type="protein sequence ID" value="KKB64367.1"/>
    <property type="molecule type" value="Genomic_DNA"/>
</dbReference>
<keyword evidence="12" id="KW-1185">Reference proteome</keyword>
<comment type="similarity">
    <text evidence="2">Belongs to the thioredoxin family. DsbA subfamily.</text>
</comment>
<keyword evidence="6" id="KW-0676">Redox-active center</keyword>
<dbReference type="STRING" id="28092.WM40_05360"/>
<comment type="caution">
    <text evidence="11">The sequence shown here is derived from an EMBL/GenBank/DDBJ whole genome shotgun (WGS) entry which is preliminary data.</text>
</comment>
<dbReference type="PROSITE" id="PS00194">
    <property type="entry name" value="THIOREDOXIN_1"/>
    <property type="match status" value="1"/>
</dbReference>
<dbReference type="PATRIC" id="fig|28092.6.peg.1275"/>
<evidence type="ECO:0000256" key="7">
    <source>
        <dbReference type="PIRNR" id="PIRNR001488"/>
    </source>
</evidence>
<organism evidence="11 12">
    <name type="scientific">Robbsia andropogonis</name>
    <dbReference type="NCBI Taxonomy" id="28092"/>
    <lineage>
        <taxon>Bacteria</taxon>
        <taxon>Pseudomonadati</taxon>
        <taxon>Pseudomonadota</taxon>
        <taxon>Betaproteobacteria</taxon>
        <taxon>Burkholderiales</taxon>
        <taxon>Burkholderiaceae</taxon>
        <taxon>Robbsia</taxon>
    </lineage>
</organism>
<dbReference type="InterPro" id="IPR050824">
    <property type="entry name" value="Thiol_disulfide_DsbA"/>
</dbReference>
<evidence type="ECO:0000259" key="10">
    <source>
        <dbReference type="PROSITE" id="PS51352"/>
    </source>
</evidence>
<dbReference type="InterPro" id="IPR036249">
    <property type="entry name" value="Thioredoxin-like_sf"/>
</dbReference>
<dbReference type="RefSeq" id="WP_024905156.1">
    <property type="nucleotide sequence ID" value="NZ_CADFGU010000008.1"/>
</dbReference>
<evidence type="ECO:0000256" key="6">
    <source>
        <dbReference type="ARBA" id="ARBA00023284"/>
    </source>
</evidence>
<evidence type="ECO:0000313" key="11">
    <source>
        <dbReference type="EMBL" id="KKB64367.1"/>
    </source>
</evidence>
<feature type="domain" description="Thioredoxin" evidence="10">
    <location>
        <begin position="16"/>
        <end position="164"/>
    </location>
</feature>
<dbReference type="PANTHER" id="PTHR35891:SF3">
    <property type="entry name" value="THIOL:DISULFIDE INTERCHANGE PROTEIN DSBL"/>
    <property type="match status" value="1"/>
</dbReference>
<dbReference type="SUPFAM" id="SSF52833">
    <property type="entry name" value="Thioredoxin-like"/>
    <property type="match status" value="1"/>
</dbReference>
<dbReference type="Gene3D" id="3.40.30.10">
    <property type="entry name" value="Glutaredoxin"/>
    <property type="match status" value="1"/>
</dbReference>
<dbReference type="InterPro" id="IPR023205">
    <property type="entry name" value="DsbA/DsbL"/>
</dbReference>
<dbReference type="PROSITE" id="PS51352">
    <property type="entry name" value="THIOREDOXIN_2"/>
    <property type="match status" value="1"/>
</dbReference>
<dbReference type="Pfam" id="PF01323">
    <property type="entry name" value="DSBA"/>
    <property type="match status" value="1"/>
</dbReference>
<evidence type="ECO:0000256" key="2">
    <source>
        <dbReference type="ARBA" id="ARBA00005791"/>
    </source>
</evidence>
<proteinExistence type="inferred from homology"/>
<comment type="subcellular location">
    <subcellularLocation>
        <location evidence="1 7">Periplasm</location>
    </subcellularLocation>
</comment>
<gene>
    <name evidence="11" type="ORF">WM40_05360</name>
</gene>
<evidence type="ECO:0000256" key="5">
    <source>
        <dbReference type="ARBA" id="ARBA00023157"/>
    </source>
</evidence>
<dbReference type="InterPro" id="IPR017937">
    <property type="entry name" value="Thioredoxin_CS"/>
</dbReference>
<dbReference type="OrthoDB" id="9784896at2"/>
<dbReference type="InterPro" id="IPR013766">
    <property type="entry name" value="Thioredoxin_domain"/>
</dbReference>
<feature type="disulfide bond" description="Redox-active" evidence="8">
    <location>
        <begin position="58"/>
        <end position="61"/>
    </location>
</feature>
<evidence type="ECO:0000256" key="4">
    <source>
        <dbReference type="ARBA" id="ARBA00022764"/>
    </source>
</evidence>
<sequence>MKRLLGALFLSIGLIANAAHASPDAPVLNKDYSVLSKAQPVDAPAGKIEVIEFFWYGCPHCFAFEPFIEKWAKAKGDDVVFHRIPVAFNDQFKPHSLMYHALVAMGLESTLTPKVFEEIHVKKDYLLTPDAQAKFLATQGVDPKKYLATYNSFSVQSALKRDTDMMNSYQIEGVPTVVIQGKYVTSPAQTQSLDGTIKVMDWLDAQIRAKKM</sequence>
<keyword evidence="5 7" id="KW-1015">Disulfide bond</keyword>
<evidence type="ECO:0000256" key="8">
    <source>
        <dbReference type="PIRSR" id="PIRSR001488-1"/>
    </source>
</evidence>
<feature type="signal peptide" evidence="9">
    <location>
        <begin position="1"/>
        <end position="21"/>
    </location>
</feature>
<dbReference type="GO" id="GO:0015036">
    <property type="term" value="F:disulfide oxidoreductase activity"/>
    <property type="evidence" value="ECO:0007669"/>
    <property type="project" value="UniProtKB-ARBA"/>
</dbReference>
<dbReference type="PANTHER" id="PTHR35891">
    <property type="entry name" value="THIOL:DISULFIDE INTERCHANGE PROTEIN DSBA"/>
    <property type="match status" value="1"/>
</dbReference>
<keyword evidence="4 7" id="KW-0574">Periplasm</keyword>